<dbReference type="EMBL" id="CP009268">
    <property type="protein sequence ID" value="AJA50449.1"/>
    <property type="molecule type" value="Genomic_DNA"/>
</dbReference>
<reference evidence="3" key="2">
    <citation type="submission" date="2015-10" db="EMBL/GenBank/DDBJ databases">
        <title>Improved Draft Genome Sequence of Clostridium pasteurianum Strain ATCC 6013 (DSM 525) Using a Hybrid Next-Generation Sequencing Approach.</title>
        <authorList>
            <person name="Pyne M.E."/>
            <person name="Utturkar S.M."/>
            <person name="Brown S.D."/>
            <person name="Moo-Young M."/>
            <person name="Chung D.A."/>
            <person name="Chou P.C."/>
        </authorList>
    </citation>
    <scope>NUCLEOTIDE SEQUENCE</scope>
    <source>
        <strain evidence="3">ATCC 6013</strain>
    </source>
</reference>
<dbReference type="PATRIC" id="fig|1262449.3.peg.253"/>
<reference evidence="3 4" key="3">
    <citation type="journal article" name="Genome Announc.">
        <title>Improved Draft Genome Sequence of Clostridium pasteurianum Strain ATCC 6013 (DSM 525) Using a Hybrid Next-Generation Sequencing Approach.</title>
        <authorList>
            <person name="Pyne M.E."/>
            <person name="Utturkar S."/>
            <person name="Brown S.D."/>
            <person name="Moo-Young M."/>
            <person name="Chung D.A."/>
            <person name="Chou C.P."/>
        </authorList>
    </citation>
    <scope>NUCLEOTIDE SEQUENCE [LARGE SCALE GENOMIC DNA]</scope>
    <source>
        <strain evidence="3 4">ATCC 6013</strain>
    </source>
</reference>
<dbReference type="Gene3D" id="3.40.50.360">
    <property type="match status" value="1"/>
</dbReference>
<dbReference type="GO" id="GO:0006783">
    <property type="term" value="P:heme biosynthetic process"/>
    <property type="evidence" value="ECO:0007669"/>
    <property type="project" value="TreeGrafter"/>
</dbReference>
<evidence type="ECO:0000313" key="3">
    <source>
        <dbReference type="EMBL" id="KRU13539.1"/>
    </source>
</evidence>
<dbReference type="PANTHER" id="PTHR38030:SF2">
    <property type="entry name" value="PROTOPORPHYRINOGEN IX DEHYDROGENASE [QUINONE]"/>
    <property type="match status" value="1"/>
</dbReference>
<dbReference type="RefSeq" id="WP_003440988.1">
    <property type="nucleotide sequence ID" value="NZ_ANZB01000001.1"/>
</dbReference>
<dbReference type="PANTHER" id="PTHR38030">
    <property type="entry name" value="PROTOPORPHYRINOGEN IX DEHYDROGENASE [MENAQUINONE]"/>
    <property type="match status" value="1"/>
</dbReference>
<protein>
    <submittedName>
        <fullName evidence="2 3">Flavodoxin</fullName>
    </submittedName>
</protein>
<reference evidence="2 5" key="1">
    <citation type="journal article" date="2015" name="Genome Announc.">
        <title>Complete Genome Sequence of the Nitrogen-Fixing and Solvent-Producing Clostridium pasteurianum DSM 525.</title>
        <authorList>
            <person name="Poehlein A."/>
            <person name="Grosse-Honebrink A."/>
            <person name="Zhang Y."/>
            <person name="Minton N.P."/>
            <person name="Daniel R."/>
        </authorList>
    </citation>
    <scope>NUCLEOTIDE SEQUENCE [LARGE SCALE GENOMIC DNA]</scope>
    <source>
        <strain evidence="2">DSM 525</strain>
        <strain evidence="5">DSM 525 / ATCC 6013</strain>
    </source>
</reference>
<dbReference type="InterPro" id="IPR026816">
    <property type="entry name" value="Flavodoxin_dom"/>
</dbReference>
<evidence type="ECO:0000259" key="1">
    <source>
        <dbReference type="Pfam" id="PF12724"/>
    </source>
</evidence>
<dbReference type="InterPro" id="IPR052200">
    <property type="entry name" value="Protoporphyrinogen_IX_DH"/>
</dbReference>
<dbReference type="SUPFAM" id="SSF52218">
    <property type="entry name" value="Flavoproteins"/>
    <property type="match status" value="1"/>
</dbReference>
<dbReference type="Proteomes" id="UP000028042">
    <property type="component" value="Unassembled WGS sequence"/>
</dbReference>
<proteinExistence type="predicted"/>
<gene>
    <name evidence="2" type="ORF">CLPA_c03610</name>
    <name evidence="3" type="ORF">CP6013_02787</name>
</gene>
<dbReference type="EMBL" id="JPGY02000001">
    <property type="protein sequence ID" value="KRU13539.1"/>
    <property type="molecule type" value="Genomic_DNA"/>
</dbReference>
<feature type="domain" description="Flavodoxin" evidence="1">
    <location>
        <begin position="4"/>
        <end position="140"/>
    </location>
</feature>
<keyword evidence="5" id="KW-1185">Reference proteome</keyword>
<evidence type="ECO:0000313" key="5">
    <source>
        <dbReference type="Proteomes" id="UP000030905"/>
    </source>
</evidence>
<dbReference type="GO" id="GO:0010181">
    <property type="term" value="F:FMN binding"/>
    <property type="evidence" value="ECO:0007669"/>
    <property type="project" value="TreeGrafter"/>
</dbReference>
<sequence length="158" mass="17883">MKTLIVYATKHGFSEKCSKLLKDKFSGEVVAINIKKDTIPNLSSFDNIIIGGSIYMGKIQKEIIKFCTENLNILKNKKIGLFICGMQKDNIETTLSNSFPVDLLYHASIKEYFGGEFILKNMNVTERFIVKMVAKIKEDVSSISEENINKFTKIMNGL</sequence>
<dbReference type="Pfam" id="PF12724">
    <property type="entry name" value="Flavodoxin_5"/>
    <property type="match status" value="1"/>
</dbReference>
<name>A0A0H3IY83_CLOPA</name>
<dbReference type="KEGG" id="cpat:CLPA_c03610"/>
<accession>A0A0H3IY83</accession>
<organism evidence="2 5">
    <name type="scientific">Clostridium pasteurianum DSM 525 = ATCC 6013</name>
    <dbReference type="NCBI Taxonomy" id="1262449"/>
    <lineage>
        <taxon>Bacteria</taxon>
        <taxon>Bacillati</taxon>
        <taxon>Bacillota</taxon>
        <taxon>Clostridia</taxon>
        <taxon>Eubacteriales</taxon>
        <taxon>Clostridiaceae</taxon>
        <taxon>Clostridium</taxon>
    </lineage>
</organism>
<dbReference type="GeneID" id="93072605"/>
<dbReference type="InterPro" id="IPR029039">
    <property type="entry name" value="Flavoprotein-like_sf"/>
</dbReference>
<dbReference type="AlphaFoldDB" id="A0A0H3IY83"/>
<evidence type="ECO:0000313" key="2">
    <source>
        <dbReference type="EMBL" id="AJA50449.1"/>
    </source>
</evidence>
<evidence type="ECO:0000313" key="4">
    <source>
        <dbReference type="Proteomes" id="UP000028042"/>
    </source>
</evidence>
<dbReference type="GO" id="GO:0070819">
    <property type="term" value="F:menaquinone-dependent protoporphyrinogen oxidase activity"/>
    <property type="evidence" value="ECO:0007669"/>
    <property type="project" value="TreeGrafter"/>
</dbReference>
<dbReference type="KEGG" id="cpae:CPAST_c03610"/>
<dbReference type="eggNOG" id="COG4635">
    <property type="taxonomic scope" value="Bacteria"/>
</dbReference>
<dbReference type="Proteomes" id="UP000030905">
    <property type="component" value="Chromosome"/>
</dbReference>